<dbReference type="InterPro" id="IPR019639">
    <property type="entry name" value="DUF2505"/>
</dbReference>
<gene>
    <name evidence="1" type="ORF">DWB85_02165</name>
</gene>
<sequence>MATASKRSKLLQVIDEQESINMAIEYQIECDAGTVFQYLTDRDFLVERIEALGEDPPTVKVSRKGKSVEIKLQRVRHLKLPAVAARIVGDDQRFEMIERWRADGDGWTGDYTLDVVGVPARIEAEFELRPAADGCVYSISHSPRVNVPLVGKKLEAILRRETEQGCDAEIDYLVAAIA</sequence>
<comment type="caution">
    <text evidence="1">The sequence shown here is derived from an EMBL/GenBank/DDBJ whole genome shotgun (WGS) entry which is preliminary data.</text>
</comment>
<accession>A0A3L7E2S5</accession>
<protein>
    <submittedName>
        <fullName evidence="1">DUF2505 family protein</fullName>
    </submittedName>
</protein>
<dbReference type="AlphaFoldDB" id="A0A3L7E2S5"/>
<evidence type="ECO:0000313" key="2">
    <source>
        <dbReference type="Proteomes" id="UP000265509"/>
    </source>
</evidence>
<name>A0A3L7E2S5_9GAMM</name>
<dbReference type="Pfam" id="PF10698">
    <property type="entry name" value="DUF2505"/>
    <property type="match status" value="1"/>
</dbReference>
<evidence type="ECO:0000313" key="1">
    <source>
        <dbReference type="EMBL" id="RLQ23379.1"/>
    </source>
</evidence>
<dbReference type="EMBL" id="QRAN01000002">
    <property type="protein sequence ID" value="RLQ23379.1"/>
    <property type="molecule type" value="Genomic_DNA"/>
</dbReference>
<organism evidence="1 2">
    <name type="scientific">Seongchinamella sediminis</name>
    <dbReference type="NCBI Taxonomy" id="2283635"/>
    <lineage>
        <taxon>Bacteria</taxon>
        <taxon>Pseudomonadati</taxon>
        <taxon>Pseudomonadota</taxon>
        <taxon>Gammaproteobacteria</taxon>
        <taxon>Cellvibrionales</taxon>
        <taxon>Halieaceae</taxon>
        <taxon>Seongchinamella</taxon>
    </lineage>
</organism>
<reference evidence="1 2" key="1">
    <citation type="submission" date="2018-07" db="EMBL/GenBank/DDBJ databases">
        <title>Halioglobus sp. genome submission.</title>
        <authorList>
            <person name="Ye M.-Q."/>
            <person name="Du Z.-J."/>
        </authorList>
    </citation>
    <scope>NUCLEOTIDE SEQUENCE [LARGE SCALE GENOMIC DNA]</scope>
    <source>
        <strain evidence="1 2">U0301</strain>
    </source>
</reference>
<dbReference type="SUPFAM" id="SSF55961">
    <property type="entry name" value="Bet v1-like"/>
    <property type="match status" value="1"/>
</dbReference>
<proteinExistence type="predicted"/>
<dbReference type="Proteomes" id="UP000265509">
    <property type="component" value="Unassembled WGS sequence"/>
</dbReference>
<keyword evidence="2" id="KW-1185">Reference proteome</keyword>